<keyword evidence="2" id="KW-1185">Reference proteome</keyword>
<dbReference type="Proteomes" id="UP000002640">
    <property type="component" value="Unassembled WGS sequence"/>
</dbReference>
<dbReference type="KEGG" id="psoj:PHYSODRAFT_419921"/>
<organism evidence="1 2">
    <name type="scientific">Phytophthora sojae (strain P6497)</name>
    <name type="common">Soybean stem and root rot agent</name>
    <name type="synonym">Phytophthora megasperma f. sp. glycines</name>
    <dbReference type="NCBI Taxonomy" id="1094619"/>
    <lineage>
        <taxon>Eukaryota</taxon>
        <taxon>Sar</taxon>
        <taxon>Stramenopiles</taxon>
        <taxon>Oomycota</taxon>
        <taxon>Peronosporomycetes</taxon>
        <taxon>Peronosporales</taxon>
        <taxon>Peronosporaceae</taxon>
        <taxon>Phytophthora</taxon>
    </lineage>
</organism>
<dbReference type="InParanoid" id="G4YWW8"/>
<sequence length="73" mass="8293">VKDLHYKAASHLCHNTDVILLPKFSTSFILEAKWEVAGKAMVLCCEMYSSRTCDRCCRLHLTLRNEDVFTAAS</sequence>
<protein>
    <submittedName>
        <fullName evidence="1">Uncharacterized protein</fullName>
    </submittedName>
</protein>
<dbReference type="GeneID" id="20652091"/>
<evidence type="ECO:0000313" key="2">
    <source>
        <dbReference type="Proteomes" id="UP000002640"/>
    </source>
</evidence>
<dbReference type="EMBL" id="JH159152">
    <property type="protein sequence ID" value="EGZ24466.1"/>
    <property type="molecule type" value="Genomic_DNA"/>
</dbReference>
<evidence type="ECO:0000313" key="1">
    <source>
        <dbReference type="EMBL" id="EGZ24466.1"/>
    </source>
</evidence>
<feature type="non-terminal residue" evidence="1">
    <location>
        <position position="1"/>
    </location>
</feature>
<dbReference type="AlphaFoldDB" id="G4YWW8"/>
<gene>
    <name evidence="1" type="ORF">PHYSODRAFT_419921</name>
</gene>
<name>G4YWW8_PHYSP</name>
<feature type="non-terminal residue" evidence="1">
    <location>
        <position position="73"/>
    </location>
</feature>
<reference evidence="1 2" key="1">
    <citation type="journal article" date="2006" name="Science">
        <title>Phytophthora genome sequences uncover evolutionary origins and mechanisms of pathogenesis.</title>
        <authorList>
            <person name="Tyler B.M."/>
            <person name="Tripathy S."/>
            <person name="Zhang X."/>
            <person name="Dehal P."/>
            <person name="Jiang R.H."/>
            <person name="Aerts A."/>
            <person name="Arredondo F.D."/>
            <person name="Baxter L."/>
            <person name="Bensasson D."/>
            <person name="Beynon J.L."/>
            <person name="Chapman J."/>
            <person name="Damasceno C.M."/>
            <person name="Dorrance A.E."/>
            <person name="Dou D."/>
            <person name="Dickerman A.W."/>
            <person name="Dubchak I.L."/>
            <person name="Garbelotto M."/>
            <person name="Gijzen M."/>
            <person name="Gordon S.G."/>
            <person name="Govers F."/>
            <person name="Grunwald N.J."/>
            <person name="Huang W."/>
            <person name="Ivors K.L."/>
            <person name="Jones R.W."/>
            <person name="Kamoun S."/>
            <person name="Krampis K."/>
            <person name="Lamour K.H."/>
            <person name="Lee M.K."/>
            <person name="McDonald W.H."/>
            <person name="Medina M."/>
            <person name="Meijer H.J."/>
            <person name="Nordberg E.K."/>
            <person name="Maclean D.J."/>
            <person name="Ospina-Giraldo M.D."/>
            <person name="Morris P.F."/>
            <person name="Phuntumart V."/>
            <person name="Putnam N.H."/>
            <person name="Rash S."/>
            <person name="Rose J.K."/>
            <person name="Sakihama Y."/>
            <person name="Salamov A.A."/>
            <person name="Savidor A."/>
            <person name="Scheuring C.F."/>
            <person name="Smith B.M."/>
            <person name="Sobral B.W."/>
            <person name="Terry A."/>
            <person name="Torto-Alalibo T.A."/>
            <person name="Win J."/>
            <person name="Xu Z."/>
            <person name="Zhang H."/>
            <person name="Grigoriev I.V."/>
            <person name="Rokhsar D.S."/>
            <person name="Boore J.L."/>
        </authorList>
    </citation>
    <scope>NUCLEOTIDE SEQUENCE [LARGE SCALE GENOMIC DNA]</scope>
    <source>
        <strain evidence="1 2">P6497</strain>
    </source>
</reference>
<proteinExistence type="predicted"/>
<dbReference type="SMR" id="G4YWW8"/>
<accession>G4YWW8</accession>
<dbReference type="RefSeq" id="XP_009519754.1">
    <property type="nucleotide sequence ID" value="XM_009521459.1"/>
</dbReference>